<feature type="non-terminal residue" evidence="1">
    <location>
        <position position="1"/>
    </location>
</feature>
<sequence length="302" mass="33812">AVAAALERWQGLRLRAESLKPALDHEDRLMQEILDRGLGSEDRKTLRKLASGGARESEMEAAQVAESVGQDRQRLQDILMQNHRELLELSTTTTPDSKKELLAEMDVVLDDLKKAQDAVHDQLLSAKEGENMSAVRACGRSLNDLKALTRRLDGERRGLTKNSSLAAFLITVCRRILPVRHIDPAHLQNILPSYEGYLQILDFYFFSDASLYCFGEHFSGPNWFTRLKRNVAILTVCDATGINVYNSFSVSGEHKTPGAPTAPERGQIFSIEAEDEHGRVFDRRHDAEFKLLTGLCNVIPAQ</sequence>
<dbReference type="EMBL" id="CAJNNV010030396">
    <property type="protein sequence ID" value="CAE8632402.1"/>
    <property type="molecule type" value="Genomic_DNA"/>
</dbReference>
<organism evidence="1 2">
    <name type="scientific">Polarella glacialis</name>
    <name type="common">Dinoflagellate</name>
    <dbReference type="NCBI Taxonomy" id="89957"/>
    <lineage>
        <taxon>Eukaryota</taxon>
        <taxon>Sar</taxon>
        <taxon>Alveolata</taxon>
        <taxon>Dinophyceae</taxon>
        <taxon>Suessiales</taxon>
        <taxon>Suessiaceae</taxon>
        <taxon>Polarella</taxon>
    </lineage>
</organism>
<dbReference type="OrthoDB" id="431058at2759"/>
<accession>A0A813H439</accession>
<dbReference type="AlphaFoldDB" id="A0A813H439"/>
<comment type="caution">
    <text evidence="1">The sequence shown here is derived from an EMBL/GenBank/DDBJ whole genome shotgun (WGS) entry which is preliminary data.</text>
</comment>
<keyword evidence="2" id="KW-1185">Reference proteome</keyword>
<reference evidence="1" key="1">
    <citation type="submission" date="2021-02" db="EMBL/GenBank/DDBJ databases">
        <authorList>
            <person name="Dougan E. K."/>
            <person name="Rhodes N."/>
            <person name="Thang M."/>
            <person name="Chan C."/>
        </authorList>
    </citation>
    <scope>NUCLEOTIDE SEQUENCE</scope>
</reference>
<feature type="non-terminal residue" evidence="1">
    <location>
        <position position="302"/>
    </location>
</feature>
<dbReference type="Proteomes" id="UP000654075">
    <property type="component" value="Unassembled WGS sequence"/>
</dbReference>
<gene>
    <name evidence="1" type="ORF">PGLA1383_LOCUS48369</name>
</gene>
<protein>
    <submittedName>
        <fullName evidence="1">Uncharacterized protein</fullName>
    </submittedName>
</protein>
<evidence type="ECO:0000313" key="2">
    <source>
        <dbReference type="Proteomes" id="UP000654075"/>
    </source>
</evidence>
<proteinExistence type="predicted"/>
<name>A0A813H439_POLGL</name>
<evidence type="ECO:0000313" key="1">
    <source>
        <dbReference type="EMBL" id="CAE8632402.1"/>
    </source>
</evidence>